<name>A0AA44CAI0_9HYPH</name>
<gene>
    <name evidence="2" type="ORF">G8E10_09270</name>
    <name evidence="3" type="ORF">G8E10_09605</name>
</gene>
<organism evidence="2 4">
    <name type="scientific">Ferranicluibacter rubi</name>
    <dbReference type="NCBI Taxonomy" id="2715133"/>
    <lineage>
        <taxon>Bacteria</taxon>
        <taxon>Pseudomonadati</taxon>
        <taxon>Pseudomonadota</taxon>
        <taxon>Alphaproteobacteria</taxon>
        <taxon>Hyphomicrobiales</taxon>
        <taxon>Rhizobiaceae</taxon>
        <taxon>Ferranicluibacter</taxon>
    </lineage>
</organism>
<evidence type="ECO:0000313" key="4">
    <source>
        <dbReference type="Proteomes" id="UP001155840"/>
    </source>
</evidence>
<dbReference type="RefSeq" id="WP_110735326.1">
    <property type="nucleotide sequence ID" value="NZ_JAANCM010000004.1"/>
</dbReference>
<keyword evidence="4" id="KW-1185">Reference proteome</keyword>
<comment type="caution">
    <text evidence="2">The sequence shown here is derived from an EMBL/GenBank/DDBJ whole genome shotgun (WGS) entry which is preliminary data.</text>
</comment>
<evidence type="ECO:0000256" key="1">
    <source>
        <dbReference type="SAM" id="MobiDB-lite"/>
    </source>
</evidence>
<dbReference type="AlphaFoldDB" id="A0AA44CAI0"/>
<sequence>MGVAAAAISGIGSLVSVYGQYQAGQHAAAQSKQAAEVGKIQADQVDASYRDELNSTISNIRAIRASAGVEAFSPTGVAYEAEQQKRSDRDRKIEVGSKRMQATQDEADARFRKSAARTSLLGGVASSLPQFFGA</sequence>
<proteinExistence type="predicted"/>
<protein>
    <submittedName>
        <fullName evidence="2">Uncharacterized protein</fullName>
    </submittedName>
</protein>
<feature type="compositionally biased region" description="Basic and acidic residues" evidence="1">
    <location>
        <begin position="82"/>
        <end position="97"/>
    </location>
</feature>
<evidence type="ECO:0000313" key="3">
    <source>
        <dbReference type="EMBL" id="NHT75993.1"/>
    </source>
</evidence>
<feature type="region of interest" description="Disordered" evidence="1">
    <location>
        <begin position="80"/>
        <end position="108"/>
    </location>
</feature>
<accession>A0AA44CAI0</accession>
<evidence type="ECO:0000313" key="2">
    <source>
        <dbReference type="EMBL" id="NHT75933.1"/>
    </source>
</evidence>
<dbReference type="EMBL" id="JAANCM010000004">
    <property type="protein sequence ID" value="NHT75993.1"/>
    <property type="molecule type" value="Genomic_DNA"/>
</dbReference>
<reference evidence="2" key="1">
    <citation type="submission" date="2020-03" db="EMBL/GenBank/DDBJ databases">
        <title>Ferranicluibacter endophyticum gen. nov., sp. nov., a new genus isolated from Rubus ulmifolius Schott. stem.</title>
        <authorList>
            <person name="Roca-Couso R."/>
            <person name="Flores-Felix J.D."/>
            <person name="Igual J.M."/>
            <person name="Rivas R."/>
        </authorList>
    </citation>
    <scope>NUCLEOTIDE SEQUENCE</scope>
    <source>
        <strain evidence="2">CRRU44</strain>
    </source>
</reference>
<dbReference type="Proteomes" id="UP001155840">
    <property type="component" value="Unassembled WGS sequence"/>
</dbReference>
<dbReference type="EMBL" id="JAANCM010000004">
    <property type="protein sequence ID" value="NHT75933.1"/>
    <property type="molecule type" value="Genomic_DNA"/>
</dbReference>